<proteinExistence type="predicted"/>
<accession>A0A1I2G1B5</accession>
<feature type="compositionally biased region" description="Low complexity" evidence="1">
    <location>
        <begin position="78"/>
        <end position="91"/>
    </location>
</feature>
<reference evidence="3" key="1">
    <citation type="submission" date="2016-10" db="EMBL/GenBank/DDBJ databases">
        <authorList>
            <person name="Varghese N."/>
            <person name="Submissions S."/>
        </authorList>
    </citation>
    <scope>NUCLEOTIDE SEQUENCE [LARGE SCALE GENOMIC DNA]</scope>
    <source>
        <strain evidence="3">DSM 27981</strain>
    </source>
</reference>
<evidence type="ECO:0000313" key="3">
    <source>
        <dbReference type="Proteomes" id="UP000199119"/>
    </source>
</evidence>
<evidence type="ECO:0008006" key="4">
    <source>
        <dbReference type="Google" id="ProtNLM"/>
    </source>
</evidence>
<feature type="region of interest" description="Disordered" evidence="1">
    <location>
        <begin position="220"/>
        <end position="241"/>
    </location>
</feature>
<gene>
    <name evidence="2" type="ORF">SAMN04489711_11320</name>
</gene>
<evidence type="ECO:0000313" key="2">
    <source>
        <dbReference type="EMBL" id="SFF11464.1"/>
    </source>
</evidence>
<dbReference type="Proteomes" id="UP000199119">
    <property type="component" value="Unassembled WGS sequence"/>
</dbReference>
<dbReference type="STRING" id="1177982.SAMN04489711_11320"/>
<keyword evidence="3" id="KW-1185">Reference proteome</keyword>
<dbReference type="AlphaFoldDB" id="A0A1I2G1B5"/>
<name>A0A1I2G1B5_9BURK</name>
<dbReference type="RefSeq" id="WP_245785276.1">
    <property type="nucleotide sequence ID" value="NZ_FONX01000013.1"/>
</dbReference>
<evidence type="ECO:0000256" key="1">
    <source>
        <dbReference type="SAM" id="MobiDB-lite"/>
    </source>
</evidence>
<sequence>MPPSLAIARTRGNAPARPAHPPLGLALAGLLTAAALLLAGCAAPAQPPSAEKAPEAPAPAAAPSAPAAPPQAAPETLPGDAASAQPAATPAEPRRAGPVTQLLAYSDRVVSLSPSELSAEIAHLTPLQDESVQRQLELALALGQTRQPVDTARALGLAQRALAQPGNSSTLQSFARMLETRFLHMRRLEDQLDRQTQQLRDAQRRNDQLNERLEAMRAIERSLNARPGGPAGSGSRTHPAP</sequence>
<feature type="region of interest" description="Disordered" evidence="1">
    <location>
        <begin position="45"/>
        <end position="96"/>
    </location>
</feature>
<organism evidence="2 3">
    <name type="scientific">Paracidovorax wautersii</name>
    <dbReference type="NCBI Taxonomy" id="1177982"/>
    <lineage>
        <taxon>Bacteria</taxon>
        <taxon>Pseudomonadati</taxon>
        <taxon>Pseudomonadota</taxon>
        <taxon>Betaproteobacteria</taxon>
        <taxon>Burkholderiales</taxon>
        <taxon>Comamonadaceae</taxon>
        <taxon>Paracidovorax</taxon>
    </lineage>
</organism>
<protein>
    <recommendedName>
        <fullName evidence="4">YfhG lipoprotein</fullName>
    </recommendedName>
</protein>
<dbReference type="EMBL" id="FONX01000013">
    <property type="protein sequence ID" value="SFF11464.1"/>
    <property type="molecule type" value="Genomic_DNA"/>
</dbReference>